<accession>A0A7X0H4E1</accession>
<dbReference type="PANTHER" id="PTHR37841">
    <property type="entry name" value="GLR2918 PROTEIN"/>
    <property type="match status" value="1"/>
</dbReference>
<feature type="compositionally biased region" description="Polar residues" evidence="1">
    <location>
        <begin position="220"/>
        <end position="233"/>
    </location>
</feature>
<feature type="region of interest" description="Disordered" evidence="1">
    <location>
        <begin position="220"/>
        <end position="254"/>
    </location>
</feature>
<dbReference type="PANTHER" id="PTHR37841:SF1">
    <property type="entry name" value="DUF3298 DOMAIN-CONTAINING PROTEIN"/>
    <property type="match status" value="1"/>
</dbReference>
<proteinExistence type="predicted"/>
<dbReference type="AlphaFoldDB" id="A0A7X0H4E1"/>
<dbReference type="InterPro" id="IPR032774">
    <property type="entry name" value="WG_beta_rep"/>
</dbReference>
<keyword evidence="3" id="KW-1185">Reference proteome</keyword>
<evidence type="ECO:0000313" key="3">
    <source>
        <dbReference type="Proteomes" id="UP000541810"/>
    </source>
</evidence>
<evidence type="ECO:0000256" key="1">
    <source>
        <dbReference type="SAM" id="MobiDB-lite"/>
    </source>
</evidence>
<dbReference type="SUPFAM" id="SSF69360">
    <property type="entry name" value="Cell wall binding repeat"/>
    <property type="match status" value="1"/>
</dbReference>
<reference evidence="2 3" key="1">
    <citation type="submission" date="2020-08" db="EMBL/GenBank/DDBJ databases">
        <title>Genomic Encyclopedia of Type Strains, Phase IV (KMG-IV): sequencing the most valuable type-strain genomes for metagenomic binning, comparative biology and taxonomic classification.</title>
        <authorList>
            <person name="Goeker M."/>
        </authorList>
    </citation>
    <scope>NUCLEOTIDE SEQUENCE [LARGE SCALE GENOMIC DNA]</scope>
    <source>
        <strain evidence="2 3">DSM 103725</strain>
    </source>
</reference>
<name>A0A7X0H4E1_9BACT</name>
<organism evidence="2 3">
    <name type="scientific">Algisphaera agarilytica</name>
    <dbReference type="NCBI Taxonomy" id="1385975"/>
    <lineage>
        <taxon>Bacteria</taxon>
        <taxon>Pseudomonadati</taxon>
        <taxon>Planctomycetota</taxon>
        <taxon>Phycisphaerae</taxon>
        <taxon>Phycisphaerales</taxon>
        <taxon>Phycisphaeraceae</taxon>
        <taxon>Algisphaera</taxon>
    </lineage>
</organism>
<feature type="region of interest" description="Disordered" evidence="1">
    <location>
        <begin position="439"/>
        <end position="494"/>
    </location>
</feature>
<protein>
    <recommendedName>
        <fullName evidence="4">WG containing repeat-containing protein</fullName>
    </recommendedName>
</protein>
<dbReference type="Proteomes" id="UP000541810">
    <property type="component" value="Unassembled WGS sequence"/>
</dbReference>
<gene>
    <name evidence="2" type="ORF">HNQ40_000856</name>
</gene>
<evidence type="ECO:0008006" key="4">
    <source>
        <dbReference type="Google" id="ProtNLM"/>
    </source>
</evidence>
<evidence type="ECO:0000313" key="2">
    <source>
        <dbReference type="EMBL" id="MBB6429050.1"/>
    </source>
</evidence>
<dbReference type="EMBL" id="JACHGY010000001">
    <property type="protein sequence ID" value="MBB6429050.1"/>
    <property type="molecule type" value="Genomic_DNA"/>
</dbReference>
<dbReference type="Pfam" id="PF14903">
    <property type="entry name" value="WG_beta_rep"/>
    <property type="match status" value="4"/>
</dbReference>
<comment type="caution">
    <text evidence="2">The sequence shown here is derived from an EMBL/GenBank/DDBJ whole genome shotgun (WGS) entry which is preliminary data.</text>
</comment>
<dbReference type="RefSeq" id="WP_184676650.1">
    <property type="nucleotide sequence ID" value="NZ_JACHGY010000001.1"/>
</dbReference>
<sequence>MQATAQRIDERSGAPSKTLFIWTCLVWSGIVVALASPAQAQIHIPDPRTPLFGEVQNPDALKFANAGTGDDLIPLEINGYWGILNQNRRVVALPVFDWTDYGVDGLVRATRNGKTGMLIGNGKWRFDPEYAYLDRFEEGFAVFGNGEKYGFIDKAEKVRVGPEFDAALRFREGWAAVRKGNRCGFINKTFRPATDMRFTAVRSFHEGYAAVRLPISGAAQTSVSGATPSPTNEQEGDATLATPTPSTSDEPLPGTWGFLNKNGKVVYHDSSGQIEMLGDFNNGLARFRSGGLWGYMDKKFQVVLPPTYEGARDFTNGSAAVKLGGKWGYINRRFNVTIPFLYDLADDFDSTLAMVTLGGKKGYIGRTGRVEIEPQFDWAEPFRLGLARVGVGDSYGYIRTSGYVFYDPRVGQQGIIDITPREQFRASISTWKRFNRRLMPPAKRPAKPSPYAPEYQYDEGLWVGSPPEDIEPKKPNPPKETAPGETNPEDVERV</sequence>